<dbReference type="InterPro" id="IPR009081">
    <property type="entry name" value="PP-bd_ACP"/>
</dbReference>
<dbReference type="InterPro" id="IPR020807">
    <property type="entry name" value="PKS_DH"/>
</dbReference>
<dbReference type="PANTHER" id="PTHR43775">
    <property type="entry name" value="FATTY ACID SYNTHASE"/>
    <property type="match status" value="1"/>
</dbReference>
<dbReference type="SMART" id="SM00826">
    <property type="entry name" value="PKS_DH"/>
    <property type="match status" value="1"/>
</dbReference>
<dbReference type="InterPro" id="IPR016039">
    <property type="entry name" value="Thiolase-like"/>
</dbReference>
<dbReference type="InterPro" id="IPR020841">
    <property type="entry name" value="PKS_Beta-ketoAc_synthase_dom"/>
</dbReference>
<dbReference type="InterPro" id="IPR016036">
    <property type="entry name" value="Malonyl_transacylase_ACP-bd"/>
</dbReference>
<dbReference type="Pfam" id="PF14765">
    <property type="entry name" value="PS-DH"/>
    <property type="match status" value="1"/>
</dbReference>
<dbReference type="SMART" id="SM01294">
    <property type="entry name" value="PKS_PP_betabranch"/>
    <property type="match status" value="1"/>
</dbReference>
<dbReference type="PROSITE" id="PS50075">
    <property type="entry name" value="CARRIER"/>
    <property type="match status" value="1"/>
</dbReference>
<reference evidence="13" key="1">
    <citation type="submission" date="2017-12" db="EMBL/GenBank/DDBJ databases">
        <title>Complete Genome Sequence and Comparative Genomic Analysis of the New Nystain-Producing Streptomyces albulus strain CK-15.</title>
        <authorList>
            <person name="Ge B."/>
            <person name="Liu B."/>
            <person name="Zhang K."/>
        </authorList>
    </citation>
    <scope>NUCLEOTIDE SEQUENCE</scope>
    <source>
        <strain evidence="13">CK-15</strain>
    </source>
</reference>
<evidence type="ECO:0000256" key="5">
    <source>
        <dbReference type="ARBA" id="ARBA00023194"/>
    </source>
</evidence>
<dbReference type="InterPro" id="IPR050091">
    <property type="entry name" value="PKS_NRPS_Biosynth_Enz"/>
</dbReference>
<dbReference type="InterPro" id="IPR014043">
    <property type="entry name" value="Acyl_transferase_dom"/>
</dbReference>
<dbReference type="InterPro" id="IPR049552">
    <property type="entry name" value="PKS_DH_N"/>
</dbReference>
<dbReference type="FunFam" id="3.40.47.10:FF:000019">
    <property type="entry name" value="Polyketide synthase type I"/>
    <property type="match status" value="1"/>
</dbReference>
<dbReference type="SMART" id="SM00825">
    <property type="entry name" value="PKS_KS"/>
    <property type="match status" value="1"/>
</dbReference>
<feature type="domain" description="Carrier" evidence="10">
    <location>
        <begin position="1215"/>
        <end position="1290"/>
    </location>
</feature>
<dbReference type="CDD" id="cd00833">
    <property type="entry name" value="PKS"/>
    <property type="match status" value="1"/>
</dbReference>
<keyword evidence="7" id="KW-0012">Acyltransferase</keyword>
<dbReference type="Gene3D" id="3.30.70.3290">
    <property type="match status" value="1"/>
</dbReference>
<feature type="region of interest" description="Disordered" evidence="9">
    <location>
        <begin position="995"/>
        <end position="1023"/>
    </location>
</feature>
<dbReference type="SUPFAM" id="SSF52151">
    <property type="entry name" value="FabD/lysophospholipase-like"/>
    <property type="match status" value="1"/>
</dbReference>
<evidence type="ECO:0000259" key="12">
    <source>
        <dbReference type="PROSITE" id="PS52019"/>
    </source>
</evidence>
<dbReference type="Pfam" id="PF00109">
    <property type="entry name" value="ketoacyl-synt"/>
    <property type="match status" value="1"/>
</dbReference>
<dbReference type="InterPro" id="IPR042104">
    <property type="entry name" value="PKS_dehydratase_sf"/>
</dbReference>
<evidence type="ECO:0000256" key="3">
    <source>
        <dbReference type="ARBA" id="ARBA00022553"/>
    </source>
</evidence>
<dbReference type="Gene3D" id="3.40.47.10">
    <property type="match status" value="1"/>
</dbReference>
<dbReference type="SMART" id="SM00823">
    <property type="entry name" value="PKS_PP"/>
    <property type="match status" value="1"/>
</dbReference>
<evidence type="ECO:0000256" key="9">
    <source>
        <dbReference type="SAM" id="MobiDB-lite"/>
    </source>
</evidence>
<dbReference type="SUPFAM" id="SSF55048">
    <property type="entry name" value="Probable ACP-binding domain of malonyl-CoA ACP transacylase"/>
    <property type="match status" value="1"/>
</dbReference>
<dbReference type="InterPro" id="IPR006162">
    <property type="entry name" value="Ppantetheine_attach_site"/>
</dbReference>
<keyword evidence="3" id="KW-0597">Phosphoprotein</keyword>
<dbReference type="PROSITE" id="PS52004">
    <property type="entry name" value="KS3_2"/>
    <property type="match status" value="1"/>
</dbReference>
<feature type="compositionally biased region" description="Low complexity" evidence="9">
    <location>
        <begin position="996"/>
        <end position="1020"/>
    </location>
</feature>
<dbReference type="InterPro" id="IPR049551">
    <property type="entry name" value="PKS_DH_C"/>
</dbReference>
<dbReference type="PROSITE" id="PS00012">
    <property type="entry name" value="PHOSPHOPANTETHEINE"/>
    <property type="match status" value="1"/>
</dbReference>
<dbReference type="InterPro" id="IPR036736">
    <property type="entry name" value="ACP-like_sf"/>
</dbReference>
<dbReference type="Pfam" id="PF00550">
    <property type="entry name" value="PP-binding"/>
    <property type="match status" value="1"/>
</dbReference>
<dbReference type="GO" id="GO:0033068">
    <property type="term" value="P:macrolide biosynthetic process"/>
    <property type="evidence" value="ECO:0007669"/>
    <property type="project" value="UniProtKB-ARBA"/>
</dbReference>
<feature type="region of interest" description="N-terminal hotdog fold" evidence="8">
    <location>
        <begin position="877"/>
        <end position="1001"/>
    </location>
</feature>
<dbReference type="Pfam" id="PF16197">
    <property type="entry name" value="KAsynt_C_assoc"/>
    <property type="match status" value="1"/>
</dbReference>
<dbReference type="Pfam" id="PF02801">
    <property type="entry name" value="Ketoacyl-synt_C"/>
    <property type="match status" value="1"/>
</dbReference>
<sequence length="1376" mass="142850">MTIGTDEDPVVVVGMACRYPGGVSGPDDLWELLRGDRDAATAFPDDRGWDLAALAGDGPGRSATRTGGFLTGAADFDAAFFGMSPREAVSTDPQQRLVLETAWEALERAGIDPHALRGSRTGVFVGASGQDYAAVTHASPDDLAGHALTGLAPGVVSGRLAHLLGLEGPAVTVDTTSSSSLVALHAALRALRAGECSTALAGGVSVMSTPLAFIGHTRQGGLAPDGRCKPFSDDADGTAWAEGVGIVVLEHLSTARAAGNPVLAVLRGSAVNQDGASEGLTAPSGPAQERVIRAALADARLTPADIDLVEAHGTGTRLGDPIEARALLATYGQHRAADRPLRLASLKSHLGHAQAAAGVGGFIATVLALHHDLMPAIRHLTTPTRQVDWTRGAVTLLTEPAAWPRGAQPRRAGVSSFGISGTNAHMILEEPPPAEAPAPRPGPRPTTVPWPVSAATPEALDAQLTRLRDHLRSRPAPDPVDVGHSLATGRAALRHRAVLLPTDRGAVEHARGKARERRTAVLFSGQGSQRLAMGRELAGRFPLFADALDDVARALDPHLERPVRTVMWGTDPALLDRTGWTQPALFAIEVALHRLLTALGLRPDAVGGHSVGEIAAAHVAGVLTLTDACRLVAARATLMQALPAGGAMAALEATEDEVAPLLDRHTALAAVNGPTAVVVSGTEDAVLRLAAHFAREGRRTGRLAVSHAFHSPLMDPMLDAFRDVVDRLALHQPSIPLVSNLTGDLAGSEATTPDYWVRHVRGTVRFADGIATLGAAGTDLLVELGPGSVLSALARDTLGPGSPVDVVPVLAKNRPEEEAFAGALGRLHTLGVPVDWSAYYAGTGARRVDLPTYAFQHVRHWPTPPRPAAPGAGALGHPLLDSAVELADGDGTVCSGTVALHTHPWLADHAVAGRLLLPTTALVELAVRAGDEAGCDVLHELAVTAAPSLPDGDALHVQVRVGPGDTTGHRTVTVHARPADRPAAPWQQCATGVLGGPPRTTTGPAPAPAAAHADPTALTGPNWPPTDAEPLDLTDHYERLADRGFDYGPAFRGLRAAWRRGTEVFADVTLPPGAAGAADFGLHPALLDAARHAAMAADGALPLAWHGVRLHAVGATALRVHLAPTATGALSLTATDAHGAPVVTVDALTVRPLTDDERAAPRAPRRPRHDGRAGARPPRPVAARPATAAEPAADPGEPGSAANGLASLPAADRDRHLLDLVRTQAAAVLGHPGPDAVGARSVFKELGFDSLAGVELADRLAGHTGLRLPATLVFNFPTPERAARRLAELLAAAVPRQRGDHGDHGDHGEELTRFEAIVTSLPPDDPERRAVADRLDALAAALRQNAPTEVPSSDEDIDTVSVDRLLDIIDEEFETT</sequence>
<evidence type="ECO:0000256" key="4">
    <source>
        <dbReference type="ARBA" id="ARBA00022679"/>
    </source>
</evidence>
<dbReference type="EMBL" id="MG742725">
    <property type="protein sequence ID" value="AVX51106.1"/>
    <property type="molecule type" value="Genomic_DNA"/>
</dbReference>
<dbReference type="SUPFAM" id="SSF53901">
    <property type="entry name" value="Thiolase-like"/>
    <property type="match status" value="1"/>
</dbReference>
<dbReference type="Pfam" id="PF00698">
    <property type="entry name" value="Acyl_transf_1"/>
    <property type="match status" value="1"/>
</dbReference>
<dbReference type="InterPro" id="IPR014030">
    <property type="entry name" value="Ketoacyl_synth_N"/>
</dbReference>
<dbReference type="Gene3D" id="1.10.1200.10">
    <property type="entry name" value="ACP-like"/>
    <property type="match status" value="1"/>
</dbReference>
<dbReference type="Pfam" id="PF21089">
    <property type="entry name" value="PKS_DH_N"/>
    <property type="match status" value="1"/>
</dbReference>
<keyword evidence="6" id="KW-0511">Multifunctional enzyme</keyword>
<name>A0A2R4PHG6_STRNR</name>
<dbReference type="GO" id="GO:0031177">
    <property type="term" value="F:phosphopantetheine binding"/>
    <property type="evidence" value="ECO:0007669"/>
    <property type="project" value="InterPro"/>
</dbReference>
<dbReference type="InterPro" id="IPR016035">
    <property type="entry name" value="Acyl_Trfase/lysoPLipase"/>
</dbReference>
<dbReference type="PANTHER" id="PTHR43775:SF51">
    <property type="entry name" value="INACTIVE PHENOLPHTHIOCEROL SYNTHESIS POLYKETIDE SYNTHASE TYPE I PKS1-RELATED"/>
    <property type="match status" value="1"/>
</dbReference>
<evidence type="ECO:0000256" key="7">
    <source>
        <dbReference type="ARBA" id="ARBA00023315"/>
    </source>
</evidence>
<keyword evidence="5" id="KW-0045">Antibiotic biosynthesis</keyword>
<evidence type="ECO:0000256" key="6">
    <source>
        <dbReference type="ARBA" id="ARBA00023268"/>
    </source>
</evidence>
<dbReference type="Gene3D" id="3.10.129.110">
    <property type="entry name" value="Polyketide synthase dehydratase"/>
    <property type="match status" value="1"/>
</dbReference>
<proteinExistence type="predicted"/>
<dbReference type="SMART" id="SM00827">
    <property type="entry name" value="PKS_AT"/>
    <property type="match status" value="1"/>
</dbReference>
<evidence type="ECO:0000256" key="8">
    <source>
        <dbReference type="PROSITE-ProRule" id="PRU01363"/>
    </source>
</evidence>
<dbReference type="InterPro" id="IPR014031">
    <property type="entry name" value="Ketoacyl_synth_C"/>
</dbReference>
<feature type="region of interest" description="C-terminal hotdog fold" evidence="8">
    <location>
        <begin position="1028"/>
        <end position="1198"/>
    </location>
</feature>
<feature type="compositionally biased region" description="Low complexity" evidence="9">
    <location>
        <begin position="1181"/>
        <end position="1202"/>
    </location>
</feature>
<evidence type="ECO:0000259" key="11">
    <source>
        <dbReference type="PROSITE" id="PS52004"/>
    </source>
</evidence>
<keyword evidence="2" id="KW-0596">Phosphopantetheine</keyword>
<evidence type="ECO:0000259" key="10">
    <source>
        <dbReference type="PROSITE" id="PS50075"/>
    </source>
</evidence>
<feature type="domain" description="Ketosynthase family 3 (KS3)" evidence="11">
    <location>
        <begin position="7"/>
        <end position="430"/>
    </location>
</feature>
<dbReference type="InterPro" id="IPR020806">
    <property type="entry name" value="PKS_PP-bd"/>
</dbReference>
<protein>
    <submittedName>
        <fullName evidence="13">NysA</fullName>
    </submittedName>
</protein>
<dbReference type="InterPro" id="IPR001227">
    <property type="entry name" value="Ac_transferase_dom_sf"/>
</dbReference>
<gene>
    <name evidence="13" type="primary">nysA</name>
</gene>
<feature type="active site" description="Proton donor; for dehydratase activity" evidence="8">
    <location>
        <position position="1088"/>
    </location>
</feature>
<dbReference type="InterPro" id="IPR049900">
    <property type="entry name" value="PKS_mFAS_DH"/>
</dbReference>
<evidence type="ECO:0000313" key="13">
    <source>
        <dbReference type="EMBL" id="AVX51106.1"/>
    </source>
</evidence>
<comment type="pathway">
    <text evidence="1">Antibiotic biosynthesis.</text>
</comment>
<feature type="domain" description="PKS/mFAS DH" evidence="12">
    <location>
        <begin position="877"/>
        <end position="1198"/>
    </location>
</feature>
<dbReference type="Gene3D" id="3.40.366.10">
    <property type="entry name" value="Malonyl-Coenzyme A Acyl Carrier Protein, domain 2"/>
    <property type="match status" value="1"/>
</dbReference>
<dbReference type="PROSITE" id="PS52019">
    <property type="entry name" value="PKS_MFAS_DH"/>
    <property type="match status" value="1"/>
</dbReference>
<dbReference type="GO" id="GO:0006633">
    <property type="term" value="P:fatty acid biosynthetic process"/>
    <property type="evidence" value="ECO:0007669"/>
    <property type="project" value="TreeGrafter"/>
</dbReference>
<evidence type="ECO:0000256" key="1">
    <source>
        <dbReference type="ARBA" id="ARBA00004792"/>
    </source>
</evidence>
<evidence type="ECO:0000256" key="2">
    <source>
        <dbReference type="ARBA" id="ARBA00022450"/>
    </source>
</evidence>
<feature type="active site" description="Proton acceptor; for dehydratase activity" evidence="8">
    <location>
        <position position="909"/>
    </location>
</feature>
<accession>A0A2R4PHG6</accession>
<dbReference type="GO" id="GO:0004312">
    <property type="term" value="F:fatty acid synthase activity"/>
    <property type="evidence" value="ECO:0007669"/>
    <property type="project" value="TreeGrafter"/>
</dbReference>
<keyword evidence="4" id="KW-0808">Transferase</keyword>
<organism evidence="13">
    <name type="scientific">Streptomyces noursei</name>
    <name type="common">Streptomyces albulus</name>
    <dbReference type="NCBI Taxonomy" id="1971"/>
    <lineage>
        <taxon>Bacteria</taxon>
        <taxon>Bacillati</taxon>
        <taxon>Actinomycetota</taxon>
        <taxon>Actinomycetes</taxon>
        <taxon>Kitasatosporales</taxon>
        <taxon>Streptomycetaceae</taxon>
        <taxon>Streptomyces</taxon>
    </lineage>
</organism>
<dbReference type="SUPFAM" id="SSF47336">
    <property type="entry name" value="ACP-like"/>
    <property type="match status" value="1"/>
</dbReference>
<dbReference type="InterPro" id="IPR032821">
    <property type="entry name" value="PKS_assoc"/>
</dbReference>
<feature type="region of interest" description="Disordered" evidence="9">
    <location>
        <begin position="1153"/>
        <end position="1206"/>
    </location>
</feature>